<organism evidence="1 2">
    <name type="scientific">Legionella lytica</name>
    <dbReference type="NCBI Taxonomy" id="96232"/>
    <lineage>
        <taxon>Bacteria</taxon>
        <taxon>Pseudomonadati</taxon>
        <taxon>Pseudomonadota</taxon>
        <taxon>Gammaproteobacteria</taxon>
        <taxon>Legionellales</taxon>
        <taxon>Legionellaceae</taxon>
        <taxon>Legionella</taxon>
    </lineage>
</organism>
<proteinExistence type="predicted"/>
<gene>
    <name evidence="1" type="ORF">J2N86_03470</name>
</gene>
<reference evidence="1" key="1">
    <citation type="submission" date="2021-03" db="EMBL/GenBank/DDBJ databases">
        <title>Legionella lytica PCM 2298.</title>
        <authorList>
            <person name="Koper P."/>
        </authorList>
    </citation>
    <scope>NUCLEOTIDE SEQUENCE</scope>
    <source>
        <strain evidence="1">PCM 2298</strain>
    </source>
</reference>
<protein>
    <submittedName>
        <fullName evidence="1">Uncharacterized protein</fullName>
    </submittedName>
</protein>
<name>A0ABY4Y9T9_9GAMM</name>
<dbReference type="Proteomes" id="UP001057474">
    <property type="component" value="Chromosome"/>
</dbReference>
<dbReference type="EMBL" id="CP071527">
    <property type="protein sequence ID" value="USQ14397.1"/>
    <property type="molecule type" value="Genomic_DNA"/>
</dbReference>
<sequence length="196" mass="22011">MTQRCYVVLRGNLAFNFRSIDLQTISAKDLTDLIFSQTIDATLVYESHDENNANKELGREDAYLPVKSANLNVKFTLHCSKEAFVEKQKKYQQQKALSVENQVSLPIDPTIGVKRQERPAGRLAINVVEIINNELNILTQKGNGTLISQHFSVHKRYSPSMFSGNLADISIVFGGSHQDVPTDEEQDARKRCCVIA</sequence>
<keyword evidence="2" id="KW-1185">Reference proteome</keyword>
<dbReference type="RefSeq" id="WP_252581014.1">
    <property type="nucleotide sequence ID" value="NZ_CP071527.1"/>
</dbReference>
<evidence type="ECO:0000313" key="1">
    <source>
        <dbReference type="EMBL" id="USQ14397.1"/>
    </source>
</evidence>
<evidence type="ECO:0000313" key="2">
    <source>
        <dbReference type="Proteomes" id="UP001057474"/>
    </source>
</evidence>
<accession>A0ABY4Y9T9</accession>